<comment type="caution">
    <text evidence="2">The sequence shown here is derived from an EMBL/GenBank/DDBJ whole genome shotgun (WGS) entry which is preliminary data.</text>
</comment>
<gene>
    <name evidence="2" type="ORF">DCAF_LOCUS91</name>
</gene>
<evidence type="ECO:0000313" key="2">
    <source>
        <dbReference type="EMBL" id="CAK7322481.1"/>
    </source>
</evidence>
<feature type="compositionally biased region" description="Polar residues" evidence="1">
    <location>
        <begin position="68"/>
        <end position="78"/>
    </location>
</feature>
<dbReference type="EMBL" id="CAWUPB010000026">
    <property type="protein sequence ID" value="CAK7322481.1"/>
    <property type="molecule type" value="Genomic_DNA"/>
</dbReference>
<name>A0AAV1QLC5_9ROSI</name>
<accession>A0AAV1QLC5</accession>
<evidence type="ECO:0000256" key="1">
    <source>
        <dbReference type="SAM" id="MobiDB-lite"/>
    </source>
</evidence>
<feature type="region of interest" description="Disordered" evidence="1">
    <location>
        <begin position="59"/>
        <end position="78"/>
    </location>
</feature>
<sequence length="78" mass="9024">MRFLSGTGYNKGFWVRRFEQIGLIMRWVKYQNGPNSMNNPINELNGDCRIAYIHVASSENKNGKKQESVQNGQLVFKD</sequence>
<dbReference type="AlphaFoldDB" id="A0AAV1QLC5"/>
<keyword evidence="3" id="KW-1185">Reference proteome</keyword>
<organism evidence="2 3">
    <name type="scientific">Dovyalis caffra</name>
    <dbReference type="NCBI Taxonomy" id="77055"/>
    <lineage>
        <taxon>Eukaryota</taxon>
        <taxon>Viridiplantae</taxon>
        <taxon>Streptophyta</taxon>
        <taxon>Embryophyta</taxon>
        <taxon>Tracheophyta</taxon>
        <taxon>Spermatophyta</taxon>
        <taxon>Magnoliopsida</taxon>
        <taxon>eudicotyledons</taxon>
        <taxon>Gunneridae</taxon>
        <taxon>Pentapetalae</taxon>
        <taxon>rosids</taxon>
        <taxon>fabids</taxon>
        <taxon>Malpighiales</taxon>
        <taxon>Salicaceae</taxon>
        <taxon>Flacourtieae</taxon>
        <taxon>Dovyalis</taxon>
    </lineage>
</organism>
<dbReference type="Proteomes" id="UP001314170">
    <property type="component" value="Unassembled WGS sequence"/>
</dbReference>
<protein>
    <submittedName>
        <fullName evidence="2">Uncharacterized protein</fullName>
    </submittedName>
</protein>
<reference evidence="2 3" key="1">
    <citation type="submission" date="2024-01" db="EMBL/GenBank/DDBJ databases">
        <authorList>
            <person name="Waweru B."/>
        </authorList>
    </citation>
    <scope>NUCLEOTIDE SEQUENCE [LARGE SCALE GENOMIC DNA]</scope>
</reference>
<proteinExistence type="predicted"/>
<evidence type="ECO:0000313" key="3">
    <source>
        <dbReference type="Proteomes" id="UP001314170"/>
    </source>
</evidence>